<sequence length="711" mass="78593">MAAASVLQLSWTTRLLTLGDVQTHVYVSPTGGTSAVEWSLGDVTAWVWKSGDSGSRLQKFAKQMDRIQSAYRTMYGQDMPAPMQLAQTKNKDPSRVTMYEKTVSTPVLASTLVALLTLPHFSPDVFHRAAEIVYGLLRRLCESHHAGTLNVPTLGMQQKRVKVNASGTLASSDVWSETIRPTLESSWQDSVSDTNLAWLRSTCQTMTIPEFILFCLNPAVLQKFSFLRIAGEQLMQQVLNLCTPACMLDLTDPSTLKRCQAVGSTVAVRRGLKVGAYFEACQMICRGETFDVPMIQALMEPEYQLYPLLVDSADCGHAGTARKRYYVIMRHVASTDCIFDPFELYELIREYITERDYLIATAEEVALEAQAVARTRNLVYNPNEFDLRYLLNRREVNSLEKACAEYWARFGSDPYSDPNLAIYLGDSGDQWLTWSAVSGRTPTMRLNSGLMFFPCARRWMCASERLAALGMPIRKELAEPMGIPRVLIRDERRANFLAGNCMLLPSVAIVQMIALACVAAKQRVFFDGPNIGKRPTELLYLYAPRLNLGAVAPPMAAATTAANPPLLSAAAVEYLNLVAEGGKAKAKAPGKYSSSYKNLSMFPDHLILEMVGHAEPVFCGSAYLNKVGLTPKDKPYSPKPETDFEYVKAEHVEQLKNEYCRQGMQVKQSKMTKEEAWAKSETALVEAARDLANAGTAAPAQPLAGIGGVGL</sequence>
<protein>
    <submittedName>
        <fullName evidence="1">Uncharacterized protein</fullName>
    </submittedName>
</protein>
<dbReference type="EMBL" id="CAJNIZ010044649">
    <property type="protein sequence ID" value="CAE7696830.1"/>
    <property type="molecule type" value="Genomic_DNA"/>
</dbReference>
<dbReference type="Proteomes" id="UP000649617">
    <property type="component" value="Unassembled WGS sequence"/>
</dbReference>
<evidence type="ECO:0000313" key="1">
    <source>
        <dbReference type="EMBL" id="CAE7696830.1"/>
    </source>
</evidence>
<dbReference type="AlphaFoldDB" id="A0A812WTN9"/>
<name>A0A812WTN9_SYMPI</name>
<reference evidence="1" key="1">
    <citation type="submission" date="2021-02" db="EMBL/GenBank/DDBJ databases">
        <authorList>
            <person name="Dougan E. K."/>
            <person name="Rhodes N."/>
            <person name="Thang M."/>
            <person name="Chan C."/>
        </authorList>
    </citation>
    <scope>NUCLEOTIDE SEQUENCE</scope>
</reference>
<evidence type="ECO:0000313" key="2">
    <source>
        <dbReference type="Proteomes" id="UP000649617"/>
    </source>
</evidence>
<accession>A0A812WTN9</accession>
<keyword evidence="2" id="KW-1185">Reference proteome</keyword>
<organism evidence="1 2">
    <name type="scientific">Symbiodinium pilosum</name>
    <name type="common">Dinoflagellate</name>
    <dbReference type="NCBI Taxonomy" id="2952"/>
    <lineage>
        <taxon>Eukaryota</taxon>
        <taxon>Sar</taxon>
        <taxon>Alveolata</taxon>
        <taxon>Dinophyceae</taxon>
        <taxon>Suessiales</taxon>
        <taxon>Symbiodiniaceae</taxon>
        <taxon>Symbiodinium</taxon>
    </lineage>
</organism>
<proteinExistence type="predicted"/>
<comment type="caution">
    <text evidence="1">The sequence shown here is derived from an EMBL/GenBank/DDBJ whole genome shotgun (WGS) entry which is preliminary data.</text>
</comment>
<gene>
    <name evidence="1" type="ORF">SPIL2461_LOCUS19563</name>
</gene>
<dbReference type="OrthoDB" id="407201at2759"/>